<dbReference type="GO" id="GO:0003677">
    <property type="term" value="F:DNA binding"/>
    <property type="evidence" value="ECO:0007669"/>
    <property type="project" value="UniProtKB-KW"/>
</dbReference>
<keyword evidence="1" id="KW-0238">DNA-binding</keyword>
<organism evidence="1 3">
    <name type="scientific">Halanaerobium congolense</name>
    <dbReference type="NCBI Taxonomy" id="54121"/>
    <lineage>
        <taxon>Bacteria</taxon>
        <taxon>Bacillati</taxon>
        <taxon>Bacillota</taxon>
        <taxon>Clostridia</taxon>
        <taxon>Halanaerobiales</taxon>
        <taxon>Halanaerobiaceae</taxon>
        <taxon>Halanaerobium</taxon>
    </lineage>
</organism>
<dbReference type="InterPro" id="IPR038390">
    <property type="entry name" value="Metal_Tscrpt_repr_sf"/>
</dbReference>
<dbReference type="Gene3D" id="1.20.58.1000">
    <property type="entry name" value="Metal-sensitive repressor, helix protomer"/>
    <property type="match status" value="1"/>
</dbReference>
<dbReference type="EMBL" id="QICM01000025">
    <property type="protein sequence ID" value="PXV63239.1"/>
    <property type="molecule type" value="Genomic_DNA"/>
</dbReference>
<comment type="caution">
    <text evidence="1">The sequence shown here is derived from an EMBL/GenBank/DDBJ whole genome shotgun (WGS) entry which is preliminary data.</text>
</comment>
<dbReference type="EMBL" id="SOEF01000032">
    <property type="protein sequence ID" value="TDX39346.1"/>
    <property type="molecule type" value="Genomic_DNA"/>
</dbReference>
<dbReference type="GO" id="GO:0046872">
    <property type="term" value="F:metal ion binding"/>
    <property type="evidence" value="ECO:0007669"/>
    <property type="project" value="InterPro"/>
</dbReference>
<evidence type="ECO:0000313" key="1">
    <source>
        <dbReference type="EMBL" id="PXV63239.1"/>
    </source>
</evidence>
<proteinExistence type="predicted"/>
<dbReference type="PANTHER" id="PTHR33677">
    <property type="entry name" value="TRANSCRIPTIONAL REPRESSOR FRMR-RELATED"/>
    <property type="match status" value="1"/>
</dbReference>
<reference evidence="1 3" key="1">
    <citation type="submission" date="2018-04" db="EMBL/GenBank/DDBJ databases">
        <title>Subsurface microbial communities from deep shales in Ohio and West Virginia, USA.</title>
        <authorList>
            <person name="Wrighton K."/>
        </authorList>
    </citation>
    <scope>NUCLEOTIDE SEQUENCE [LARGE SCALE GENOMIC DNA]</scope>
    <source>
        <strain evidence="2 4">DSMZ 11287</strain>
        <strain evidence="1 3">MSL28</strain>
    </source>
</reference>
<dbReference type="OrthoDB" id="9811244at2"/>
<dbReference type="RefSeq" id="WP_073158366.1">
    <property type="nucleotide sequence ID" value="NZ_FRCV01000007.1"/>
</dbReference>
<evidence type="ECO:0000313" key="3">
    <source>
        <dbReference type="Proteomes" id="UP000247389"/>
    </source>
</evidence>
<dbReference type="GeneID" id="57013540"/>
<dbReference type="PANTHER" id="PTHR33677:SF3">
    <property type="entry name" value="COPPER-SENSING TRANSCRIPTIONAL REPRESSOR RICR"/>
    <property type="match status" value="1"/>
</dbReference>
<dbReference type="GO" id="GO:0045892">
    <property type="term" value="P:negative regulation of DNA-templated transcription"/>
    <property type="evidence" value="ECO:0007669"/>
    <property type="project" value="UniProtKB-ARBA"/>
</dbReference>
<dbReference type="Proteomes" id="UP000295472">
    <property type="component" value="Unassembled WGS sequence"/>
</dbReference>
<evidence type="ECO:0000313" key="2">
    <source>
        <dbReference type="EMBL" id="TDX39346.1"/>
    </source>
</evidence>
<sequence length="94" mass="10652">MSSLCQDEKKDLIVRLRRIEGQVRGLQRMIEEDQYCVDVLTQVVAVRGALKKVGLNVLDNHTHGCVQKVIKCENEEDNQIVIDELMGVLAKFAD</sequence>
<protein>
    <submittedName>
        <fullName evidence="1">DNA-binding FrmR family transcriptional regulator</fullName>
    </submittedName>
</protein>
<dbReference type="AlphaFoldDB" id="A0A1M7L9D3"/>
<evidence type="ECO:0000313" key="4">
    <source>
        <dbReference type="Proteomes" id="UP000295472"/>
    </source>
</evidence>
<name>A0A1M7L9D3_9FIRM</name>
<dbReference type="Pfam" id="PF02583">
    <property type="entry name" value="Trns_repr_metal"/>
    <property type="match status" value="1"/>
</dbReference>
<gene>
    <name evidence="2" type="ORF">C7954_13215</name>
    <name evidence="1" type="ORF">C8C78_12519</name>
</gene>
<accession>A0A1M7L9D3</accession>
<dbReference type="InterPro" id="IPR003735">
    <property type="entry name" value="Metal_Tscrpt_repr"/>
</dbReference>
<dbReference type="CDD" id="cd10148">
    <property type="entry name" value="CsoR-like_DUF156"/>
    <property type="match status" value="1"/>
</dbReference>
<dbReference type="Proteomes" id="UP000247389">
    <property type="component" value="Unassembled WGS sequence"/>
</dbReference>